<dbReference type="SUPFAM" id="SSF69279">
    <property type="entry name" value="Phage tail proteins"/>
    <property type="match status" value="2"/>
</dbReference>
<dbReference type="Proteomes" id="UP001320272">
    <property type="component" value="Unassembled WGS sequence"/>
</dbReference>
<organism evidence="4 5">
    <name type="scientific">Billgrantia aerodenitrificans</name>
    <dbReference type="NCBI Taxonomy" id="2733483"/>
    <lineage>
        <taxon>Bacteria</taxon>
        <taxon>Pseudomonadati</taxon>
        <taxon>Pseudomonadota</taxon>
        <taxon>Gammaproteobacteria</taxon>
        <taxon>Oceanospirillales</taxon>
        <taxon>Halomonadaceae</taxon>
        <taxon>Billgrantia</taxon>
    </lineage>
</organism>
<keyword evidence="5" id="KW-1185">Reference proteome</keyword>
<reference evidence="4 5" key="1">
    <citation type="journal article" date="2021" name="Front. Microbiol.">
        <title>Aerobic Denitrification and Heterotrophic Sulfur Oxidation in the Genus Halomonas Revealed by Six Novel Species Characterizations and Genome-Based Analysis.</title>
        <authorList>
            <person name="Wang L."/>
            <person name="Shao Z."/>
        </authorList>
    </citation>
    <scope>NUCLEOTIDE SEQUENCE [LARGE SCALE GENOMIC DNA]</scope>
    <source>
        <strain evidence="4 5">MCCC 1A11058</strain>
    </source>
</reference>
<comment type="similarity">
    <text evidence="1">Belongs to the VgrG protein family.</text>
</comment>
<protein>
    <submittedName>
        <fullName evidence="4">Type VI secretion system tip protein VgrG</fullName>
    </submittedName>
</protein>
<dbReference type="PANTHER" id="PTHR32305:SF11">
    <property type="entry name" value="TYPE VI SECRETION SYSTEM SPIKE PROTEIN VGRG3"/>
    <property type="match status" value="1"/>
</dbReference>
<evidence type="ECO:0000313" key="5">
    <source>
        <dbReference type="Proteomes" id="UP001320272"/>
    </source>
</evidence>
<dbReference type="InterPro" id="IPR029058">
    <property type="entry name" value="AB_hydrolase_fold"/>
</dbReference>
<dbReference type="Pfam" id="PF26363">
    <property type="entry name" value="Phospholipase-like"/>
    <property type="match status" value="1"/>
</dbReference>
<dbReference type="Pfam" id="PF05954">
    <property type="entry name" value="Phage_GPD"/>
    <property type="match status" value="1"/>
</dbReference>
<dbReference type="Gene3D" id="4.10.220.110">
    <property type="match status" value="1"/>
</dbReference>
<dbReference type="InterPro" id="IPR054030">
    <property type="entry name" value="Gp5_Vgr_C"/>
</dbReference>
<evidence type="ECO:0000259" key="3">
    <source>
        <dbReference type="Pfam" id="PF22178"/>
    </source>
</evidence>
<dbReference type="InterPro" id="IPR006531">
    <property type="entry name" value="Gp5/Vgr_OB"/>
</dbReference>
<evidence type="ECO:0000259" key="2">
    <source>
        <dbReference type="Pfam" id="PF04717"/>
    </source>
</evidence>
<dbReference type="InterPro" id="IPR006533">
    <property type="entry name" value="T6SS_Vgr_RhsGE"/>
</dbReference>
<proteinExistence type="inferred from homology"/>
<dbReference type="Pfam" id="PF04717">
    <property type="entry name" value="Phage_base_V"/>
    <property type="match status" value="1"/>
</dbReference>
<accession>A0ABS9AX75</accession>
<evidence type="ECO:0000313" key="4">
    <source>
        <dbReference type="EMBL" id="MCE8026356.1"/>
    </source>
</evidence>
<dbReference type="Gene3D" id="2.40.50.230">
    <property type="entry name" value="Gp5 N-terminal domain"/>
    <property type="match status" value="1"/>
</dbReference>
<dbReference type="NCBIfam" id="TIGR03361">
    <property type="entry name" value="VI_Rhs_Vgr"/>
    <property type="match status" value="1"/>
</dbReference>
<dbReference type="SUPFAM" id="SSF69349">
    <property type="entry name" value="Phage fibre proteins"/>
    <property type="match status" value="1"/>
</dbReference>
<gene>
    <name evidence="4" type="primary">tssI</name>
    <name evidence="4" type="ORF">HOP59_19710</name>
</gene>
<dbReference type="NCBIfam" id="TIGR01646">
    <property type="entry name" value="vgr_GE"/>
    <property type="match status" value="1"/>
</dbReference>
<dbReference type="Gene3D" id="2.30.110.50">
    <property type="match status" value="1"/>
</dbReference>
<dbReference type="InterPro" id="IPR037026">
    <property type="entry name" value="Vgr_OB-fold_dom_sf"/>
</dbReference>
<dbReference type="Pfam" id="PF22178">
    <property type="entry name" value="Gp5_trimer_C"/>
    <property type="match status" value="1"/>
</dbReference>
<dbReference type="EMBL" id="JABFTV010000012">
    <property type="protein sequence ID" value="MCE8026356.1"/>
    <property type="molecule type" value="Genomic_DNA"/>
</dbReference>
<dbReference type="SUPFAM" id="SSF53474">
    <property type="entry name" value="alpha/beta-Hydrolases"/>
    <property type="match status" value="1"/>
</dbReference>
<dbReference type="InterPro" id="IPR050708">
    <property type="entry name" value="T6SS_VgrG/RHS"/>
</dbReference>
<feature type="domain" description="Gp5/Type VI secretion system Vgr protein OB-fold" evidence="2">
    <location>
        <begin position="447"/>
        <end position="495"/>
    </location>
</feature>
<dbReference type="Gene3D" id="3.55.50.10">
    <property type="entry name" value="Baseplate protein-like domains"/>
    <property type="match status" value="1"/>
</dbReference>
<evidence type="ECO:0000256" key="1">
    <source>
        <dbReference type="ARBA" id="ARBA00005558"/>
    </source>
</evidence>
<sequence length="1050" mass="113927">MASENGLHFTLQLADASSPDTEGLAVIEFTHRERLSAPFELTVRFASRNGSLFARDILDREATLTIWQDDEMLRQVNGIVSEFARGDRGHRHTFYRVEIRPALWRLGLRQNSRIFQEVSPLTVLNTLCDEHGLTDLAFAATREPEAREYLTQYREDDLAFVERLAAEEGLFYFHEFFQVGGDEDARAAHRLVFADAPQVLSHLGERTYHGRAGGTPPARHVRKLQQHARVAPASATLKDYSFKKPAYGQLHDHAARELEAHGQRSDYEHYDYPGRYKADASGQAFTRIRLEALRRGANTADAESDLPELAPGTRFTLTDHDLIELNRDWQVLSVIHHGKQHQALEEDGFVQGSDQSDGQGNGGLRGRAGSEAMTRYHNELVLMPADQAWRPEPNPRPRVDGPQIAFVVGPEGEEIHCDEHGRVKVQFPWDRYAEPNTAGAEGEAAVNGASAWLRVSQDWAGGGYGSMAIPRIGHEVIVSYLEGDPDQPLITGRIYNAVSTPPYELPAHKTRTVIRTQSHQGEGFNELRFDDEAGQEQIWLHAQKDLELLTHNDRTEEIGHDSHLTVHRNRISEIHADDHLTVRGQRHLKVDGDDHLIVGATRHEKTARAQLVEAGQEIHHQAGSKTVIDAGAEITLKAGGSFLKLDPSGITIVGAQVKINSGGSPGSGSGQATAAALLPGAATPEASEDVTLKSSGAPLMGGFMAAAMAVAAATTQDEAESDASEDTTDSSVDDLVEARRQKAARWQCRQGQIAAARTRLDAMPPGGPRDTLAATTERFERNNVAVEHARLAQHVYDPSQPVPVGWGDSSQDAELLEELGLTPSDLYPEESSFRGGLYLPDPDVFGNALAPAIGFRGTDFSNREDIRNNIAQGLNLPSDYYERAVKIGESLSAGGSHIHLAGHSLGGGLVSATSRASGLPATTFNSAGLHPNTVERYGGTLHQPRPENIQAFRVAGEILTLLQERRLSSTLVAAGVGAALGGGTGALAGAAGSTLLATLMPDAVGTPYRLPGRGINPIERHSMVQVIEGLEAQKSMDQGILAEATGHHCT</sequence>
<dbReference type="InterPro" id="IPR017847">
    <property type="entry name" value="T6SS_RhsGE_Vgr_subset"/>
</dbReference>
<dbReference type="SUPFAM" id="SSF69255">
    <property type="entry name" value="gp5 N-terminal domain-like"/>
    <property type="match status" value="1"/>
</dbReference>
<feature type="domain" description="Gp5/Type VI secretion system Vgr C-terminal trimerisation" evidence="3">
    <location>
        <begin position="513"/>
        <end position="617"/>
    </location>
</feature>
<name>A0ABS9AX75_9GAMM</name>
<dbReference type="PANTHER" id="PTHR32305">
    <property type="match status" value="1"/>
</dbReference>
<comment type="caution">
    <text evidence="4">The sequence shown here is derived from an EMBL/GenBank/DDBJ whole genome shotgun (WGS) entry which is preliminary data.</text>
</comment>